<dbReference type="EMBL" id="NCVQ01000005">
    <property type="protein sequence ID" value="PWZ27400.1"/>
    <property type="molecule type" value="Genomic_DNA"/>
</dbReference>
<dbReference type="EC" id="5.6.2.3" evidence="4"/>
<keyword evidence="4" id="KW-0067">ATP-binding</keyword>
<reference evidence="7 8" key="1">
    <citation type="journal article" date="2018" name="Nat. Genet.">
        <title>Extensive intraspecific gene order and gene structural variations between Mo17 and other maize genomes.</title>
        <authorList>
            <person name="Sun S."/>
            <person name="Zhou Y."/>
            <person name="Chen J."/>
            <person name="Shi J."/>
            <person name="Zhao H."/>
            <person name="Zhao H."/>
            <person name="Song W."/>
            <person name="Zhang M."/>
            <person name="Cui Y."/>
            <person name="Dong X."/>
            <person name="Liu H."/>
            <person name="Ma X."/>
            <person name="Jiao Y."/>
            <person name="Wang B."/>
            <person name="Wei X."/>
            <person name="Stein J.C."/>
            <person name="Glaubitz J.C."/>
            <person name="Lu F."/>
            <person name="Yu G."/>
            <person name="Liang C."/>
            <person name="Fengler K."/>
            <person name="Li B."/>
            <person name="Rafalski A."/>
            <person name="Schnable P.S."/>
            <person name="Ware D.H."/>
            <person name="Buckler E.S."/>
            <person name="Lai J."/>
        </authorList>
    </citation>
    <scope>NUCLEOTIDE SEQUENCE [LARGE SCALE GENOMIC DNA]</scope>
    <source>
        <strain evidence="8">cv. Missouri 17</strain>
        <tissue evidence="7">Seedling</tissue>
    </source>
</reference>
<dbReference type="InterPro" id="IPR010285">
    <property type="entry name" value="DNA_helicase_pif1-like_DEAD"/>
</dbReference>
<dbReference type="GO" id="GO:0043139">
    <property type="term" value="F:5'-3' DNA helicase activity"/>
    <property type="evidence" value="ECO:0007669"/>
    <property type="project" value="UniProtKB-EC"/>
</dbReference>
<dbReference type="Proteomes" id="UP000251960">
    <property type="component" value="Chromosome 4"/>
</dbReference>
<evidence type="ECO:0000256" key="5">
    <source>
        <dbReference type="SAM" id="MobiDB-lite"/>
    </source>
</evidence>
<comment type="caution">
    <text evidence="7">The sequence shown here is derived from an EMBL/GenBank/DDBJ whole genome shotgun (WGS) entry which is preliminary data.</text>
</comment>
<dbReference type="CDD" id="cd18809">
    <property type="entry name" value="SF1_C_RecD"/>
    <property type="match status" value="1"/>
</dbReference>
<dbReference type="InterPro" id="IPR038765">
    <property type="entry name" value="Papain-like_cys_pep_sf"/>
</dbReference>
<dbReference type="GO" id="GO:0000723">
    <property type="term" value="P:telomere maintenance"/>
    <property type="evidence" value="ECO:0007669"/>
    <property type="project" value="InterPro"/>
</dbReference>
<comment type="catalytic activity">
    <reaction evidence="4">
        <text>ATP + H2O = ADP + phosphate + H(+)</text>
        <dbReference type="Rhea" id="RHEA:13065"/>
        <dbReference type="ChEBI" id="CHEBI:15377"/>
        <dbReference type="ChEBI" id="CHEBI:15378"/>
        <dbReference type="ChEBI" id="CHEBI:30616"/>
        <dbReference type="ChEBI" id="CHEBI:43474"/>
        <dbReference type="ChEBI" id="CHEBI:456216"/>
        <dbReference type="EC" id="5.6.2.3"/>
    </reaction>
</comment>
<evidence type="ECO:0000256" key="2">
    <source>
        <dbReference type="ARBA" id="ARBA00022670"/>
    </source>
</evidence>
<evidence type="ECO:0000259" key="6">
    <source>
        <dbReference type="PROSITE" id="PS50600"/>
    </source>
</evidence>
<keyword evidence="4" id="KW-0233">DNA recombination</keyword>
<dbReference type="Pfam" id="PF13602">
    <property type="entry name" value="ADH_zinc_N_2"/>
    <property type="match status" value="1"/>
</dbReference>
<keyword evidence="4" id="KW-0547">Nucleotide-binding</keyword>
<dbReference type="Pfam" id="PF02902">
    <property type="entry name" value="Peptidase_C48"/>
    <property type="match status" value="1"/>
</dbReference>
<dbReference type="PROSITE" id="PS50600">
    <property type="entry name" value="ULP_PROTEASE"/>
    <property type="match status" value="1"/>
</dbReference>
<keyword evidence="4" id="KW-0234">DNA repair</keyword>
<keyword evidence="4" id="KW-0227">DNA damage</keyword>
<organism evidence="7 8">
    <name type="scientific">Zea mays</name>
    <name type="common">Maize</name>
    <dbReference type="NCBI Taxonomy" id="4577"/>
    <lineage>
        <taxon>Eukaryota</taxon>
        <taxon>Viridiplantae</taxon>
        <taxon>Streptophyta</taxon>
        <taxon>Embryophyta</taxon>
        <taxon>Tracheophyta</taxon>
        <taxon>Spermatophyta</taxon>
        <taxon>Magnoliopsida</taxon>
        <taxon>Liliopsida</taxon>
        <taxon>Poales</taxon>
        <taxon>Poaceae</taxon>
        <taxon>PACMAD clade</taxon>
        <taxon>Panicoideae</taxon>
        <taxon>Andropogonodae</taxon>
        <taxon>Andropogoneae</taxon>
        <taxon>Tripsacinae</taxon>
        <taxon>Zea</taxon>
    </lineage>
</organism>
<dbReference type="InterPro" id="IPR003653">
    <property type="entry name" value="Peptidase_C48_C"/>
</dbReference>
<gene>
    <name evidence="7" type="primary">ULP1B_11</name>
    <name evidence="7" type="ORF">Zm00014a_040546</name>
</gene>
<dbReference type="GO" id="GO:0006281">
    <property type="term" value="P:DNA repair"/>
    <property type="evidence" value="ECO:0007669"/>
    <property type="project" value="UniProtKB-KW"/>
</dbReference>
<dbReference type="Pfam" id="PF05970">
    <property type="entry name" value="PIF1"/>
    <property type="match status" value="1"/>
</dbReference>
<dbReference type="GO" id="GO:0016887">
    <property type="term" value="F:ATP hydrolysis activity"/>
    <property type="evidence" value="ECO:0007669"/>
    <property type="project" value="RHEA"/>
</dbReference>
<dbReference type="GO" id="GO:0006310">
    <property type="term" value="P:DNA recombination"/>
    <property type="evidence" value="ECO:0007669"/>
    <property type="project" value="UniProtKB-KW"/>
</dbReference>
<evidence type="ECO:0000256" key="3">
    <source>
        <dbReference type="ARBA" id="ARBA00022801"/>
    </source>
</evidence>
<dbReference type="Gene3D" id="3.40.50.720">
    <property type="entry name" value="NAD(P)-binding Rossmann-like Domain"/>
    <property type="match status" value="1"/>
</dbReference>
<keyword evidence="2 7" id="KW-0645">Protease</keyword>
<dbReference type="PANTHER" id="PTHR10492:SF92">
    <property type="entry name" value="ATP-DEPENDENT DNA HELICASE"/>
    <property type="match status" value="1"/>
</dbReference>
<comment type="similarity">
    <text evidence="4">Belongs to the helicase family.</text>
</comment>
<keyword evidence="4" id="KW-0347">Helicase</keyword>
<dbReference type="SUPFAM" id="SSF54001">
    <property type="entry name" value="Cysteine proteinases"/>
    <property type="match status" value="1"/>
</dbReference>
<dbReference type="ExpressionAtlas" id="A0A3L6F332">
    <property type="expression patterns" value="baseline and differential"/>
</dbReference>
<name>A0A3L6F332_MAIZE</name>
<dbReference type="SUPFAM" id="SSF52540">
    <property type="entry name" value="P-loop containing nucleoside triphosphate hydrolases"/>
    <property type="match status" value="2"/>
</dbReference>
<dbReference type="InterPro" id="IPR027417">
    <property type="entry name" value="P-loop_NTPase"/>
</dbReference>
<evidence type="ECO:0000313" key="8">
    <source>
        <dbReference type="Proteomes" id="UP000251960"/>
    </source>
</evidence>
<feature type="region of interest" description="Disordered" evidence="5">
    <location>
        <begin position="128"/>
        <end position="148"/>
    </location>
</feature>
<proteinExistence type="inferred from homology"/>
<comment type="similarity">
    <text evidence="1">Belongs to the peptidase C48 family.</text>
</comment>
<feature type="region of interest" description="Disordered" evidence="5">
    <location>
        <begin position="410"/>
        <end position="444"/>
    </location>
</feature>
<accession>A0A3L6F332</accession>
<dbReference type="GO" id="GO:0008234">
    <property type="term" value="F:cysteine-type peptidase activity"/>
    <property type="evidence" value="ECO:0007669"/>
    <property type="project" value="InterPro"/>
</dbReference>
<dbReference type="Gene3D" id="3.40.50.300">
    <property type="entry name" value="P-loop containing nucleotide triphosphate hydrolases"/>
    <property type="match status" value="2"/>
</dbReference>
<dbReference type="PANTHER" id="PTHR10492">
    <property type="match status" value="1"/>
</dbReference>
<sequence>MVDDMQDAEIATELVLMHHQLCRRRVLHRFSLLGTTTALIIMLAEDDTWTIDAELASIRGLHIFIILKNHTSTKNKDAWHGMDDQNFDQELQQGFFMENGEPTETDQMEHNDGRTPLTNISNTITIADENGSKSLGPNVDAKERKRQRERERYAVMTVEQKNEKSRKCRELVFQMAVAQMISQTLQHKICSHENHFATVDLAVPNVNQDDDSDWLHRNETFKSDDVFTTRDLLTPGSVHETVGNTPNHNLGRAAYFRERYKNLTPAERELRRERLRLYNNTPKRKGSKIEYIRKRRALLADTLSQESIAMESPTYTPEVVHPTAYAIEPDGSTVTPCDWVIPDIASNPFLPASTQTEDADSLRMSTRPLRHKHVPRGERQAILARRNWQFEASISRNMATVTEDTISDAEEGDDWTEQGSGVDHTQSKPRVISNVDDNDGVVYEDDADENEGYLFTRQYEDTDEDIEIGGSQDELTATDVPDPYDKVYSNIPEETHMLKIVPNCGYCTAKKFEYETPGFCCRGGKVELAPLETPPQLKSMTTNVRDSGIYTFRAQGMMYHNIKSFGREGGAEHKHLELYFYDDDPTLEHQYHKCREEHQQKDKEDRLRADLYQGLVDSMPDGDIRAEKVGKRTVLSTSFIGGPHDMRRRYTDAMALVRDTTLQGKDSYPVYKRRDDDHKEKARGCEPDNRWVVPYNPYLLRLFNCHINVKACGSIKAVKYLFKYIYKGHDHASVVMRDASKADDDVDEIKQYRDARWVTPPEALWRIYGFELSQISPPVMQLQLHLPNMHMVAFHERQMVERVVNRPGVDRSMLTSYFEANRLHDEARCIPYRDFPQWYTWQSGKGKGERYYLRVLLNHVTGATSYVDLRTVDGVTLPTFREAAERRGLLESDNTLDECLTERAIFQMPSSLRRLFATILVYCEPSDVAVLWHKHKDSMSEDYQHKSQNKTHVEQMVLIDIRNMLQSMGKDIKTFPIPPIIDAYDDAIGTAREVYEEESIDPTTGDVALKYSLNKEQRVAYDKIMSAIDTDQGGLFFVDGPDGTGKTYLYKVLLTTLRNQGKIAVAIATSGVAASIMPGGRTAHSRFKIPLTIDDGAVCSFTKQTGTTELLRKASLIIWDEASMTKRQAVEALDNSMRDIMGRPALPFGGKTIVFGGDFRQVLPVVCKGSRAQVVASSLRMSYLCESISHLNLVSNMRAKNDPWFAEFLLRVGGGTEDTNSDGDIRLPDDVCVPYSGSDSDLDNLIDFAFPNLNENMSDSTYITSRAILSTRNDWVDMINVKMIDRFQGEHMNIDPANGLCNGTRLVVRGFQRNSIDAEIVLGQHIGKRIFLPRIPLCPSDEEMFPFQFKRKQFPVRLSFAMTVNKAQGQTIPNVGVYLPEPVFSHGQLYVALSRATARSNINILVIPAVDGRKKSRKGVKKNPTVDCGTYTKNIVYKEVIDCYINLIKAQKHLKCRSGGRVHIENAFQFNFLKQDGDVEIKTEELYPIKDMTQICSAERRVLLYLGHDMVFIPINIRETHWYLAVIHARNMEIQVLDSLGTSQDRKDLTDSIKGLQRQIDMISQRKELKDHRWPDLQVASWPLREIDMGYAKQTDSSSCGLFLLNYIEYWTGDELSDSFTQDDMSHFRKKMAAILLSSDLNKRRGCLLYKNEKEVDSGSPSDVEILENPTDSNKRKLLHVLDDSEVVYEDEEGPITQADLQRWFIDDWDKRAPVKVSTDGCTNDFLMVGLSTKDMPVTKADLIDVLCDYIMVIEDDTTLECFDMAVRLLANKESRRPKEEIINNRKHYMDMRFWVLMPWKFNGCHALFVIDHVIDFTPTQDWCKHMPYKRFAEAIIMASKKYKIAYSKKRSGWAEDIFKWEHTIQTGVPIDLRGFNTSYLVLQAMAMWGNDRRLKFVGRNLNSLGVDGRLFIIGFQGGIAAEVNLQAVLARRLTIQTAGLRNRSLANKAEIVSEVEKNVWPAVAAGKVKPVIYKTFPLCEAAEAHRLMEATTHIGKILLLP</sequence>
<dbReference type="FunFam" id="3.40.50.300:FF:002884">
    <property type="entry name" value="ATP-dependent DNA helicase"/>
    <property type="match status" value="1"/>
</dbReference>
<evidence type="ECO:0000256" key="4">
    <source>
        <dbReference type="RuleBase" id="RU363044"/>
    </source>
</evidence>
<protein>
    <recommendedName>
        <fullName evidence="4">ATP-dependent DNA helicase</fullName>
        <ecNumber evidence="4">5.6.2.3</ecNumber>
    </recommendedName>
</protein>
<evidence type="ECO:0000256" key="1">
    <source>
        <dbReference type="ARBA" id="ARBA00005234"/>
    </source>
</evidence>
<keyword evidence="3 4" id="KW-0378">Hydrolase</keyword>
<evidence type="ECO:0000313" key="7">
    <source>
        <dbReference type="EMBL" id="PWZ27400.1"/>
    </source>
</evidence>
<feature type="domain" description="Ubiquitin-like protease family profile" evidence="6">
    <location>
        <begin position="1405"/>
        <end position="1611"/>
    </location>
</feature>
<comment type="cofactor">
    <cofactor evidence="4">
        <name>Mg(2+)</name>
        <dbReference type="ChEBI" id="CHEBI:18420"/>
    </cofactor>
</comment>
<dbReference type="GO" id="GO:0005524">
    <property type="term" value="F:ATP binding"/>
    <property type="evidence" value="ECO:0007669"/>
    <property type="project" value="UniProtKB-KW"/>
</dbReference>
<dbReference type="Gene3D" id="3.90.180.10">
    <property type="entry name" value="Medium-chain alcohol dehydrogenases, catalytic domain"/>
    <property type="match status" value="1"/>
</dbReference>
<dbReference type="Gene3D" id="3.40.395.10">
    <property type="entry name" value="Adenoviral Proteinase, Chain A"/>
    <property type="match status" value="1"/>
</dbReference>
<dbReference type="GO" id="GO:0006508">
    <property type="term" value="P:proteolysis"/>
    <property type="evidence" value="ECO:0007669"/>
    <property type="project" value="UniProtKB-KW"/>
</dbReference>